<organism evidence="2">
    <name type="scientific">Enterococcus faecalis</name>
    <name type="common">Streptococcus faecalis</name>
    <dbReference type="NCBI Taxonomy" id="1351"/>
    <lineage>
        <taxon>Bacteria</taxon>
        <taxon>Bacillati</taxon>
        <taxon>Bacillota</taxon>
        <taxon>Bacilli</taxon>
        <taxon>Lactobacillales</taxon>
        <taxon>Enterococcaceae</taxon>
        <taxon>Enterococcus</taxon>
    </lineage>
</organism>
<dbReference type="Gene3D" id="1.10.260.40">
    <property type="entry name" value="lambda repressor-like DNA-binding domains"/>
    <property type="match status" value="1"/>
</dbReference>
<accession>K4PNP1</accession>
<dbReference type="AlphaFoldDB" id="K4PNP1"/>
<feature type="domain" description="HTH cro/C1-type" evidence="1">
    <location>
        <begin position="22"/>
        <end position="65"/>
    </location>
</feature>
<gene>
    <name evidence="2" type="primary">merR</name>
</gene>
<dbReference type="CDD" id="cd00093">
    <property type="entry name" value="HTH_XRE"/>
    <property type="match status" value="1"/>
</dbReference>
<proteinExistence type="predicted"/>
<dbReference type="Pfam" id="PF01381">
    <property type="entry name" value="HTH_3"/>
    <property type="match status" value="1"/>
</dbReference>
<evidence type="ECO:0000259" key="1">
    <source>
        <dbReference type="PROSITE" id="PS50943"/>
    </source>
</evidence>
<dbReference type="PROSITE" id="PS50943">
    <property type="entry name" value="HTH_CROC1"/>
    <property type="match status" value="1"/>
</dbReference>
<dbReference type="InterPro" id="IPR001387">
    <property type="entry name" value="Cro/C1-type_HTH"/>
</dbReference>
<dbReference type="InterPro" id="IPR010982">
    <property type="entry name" value="Lambda_DNA-bd_dom_sf"/>
</dbReference>
<protein>
    <submittedName>
        <fullName evidence="2">MerR</fullName>
    </submittedName>
</protein>
<dbReference type="RefSeq" id="WP_015065197.1">
    <property type="nucleotide sequence ID" value="NC_019385.1"/>
</dbReference>
<reference evidence="2" key="1">
    <citation type="journal article" date="2013" name="Curr. Microbiol.">
        <title>Characterization of plasmid pML21 of Enterococcus faecalis ML21 from koumiss.</title>
        <authorList>
            <person name="Zuo F."/>
            <person name="Feng X."/>
            <person name="Sun X."/>
            <person name="Du C."/>
            <person name="Chen S."/>
        </authorList>
    </citation>
    <scope>NUCLEOTIDE SEQUENCE</scope>
    <source>
        <strain evidence="2">ML21</strain>
        <plasmid evidence="2">PML21</plasmid>
    </source>
</reference>
<keyword evidence="2" id="KW-0614">Plasmid</keyword>
<geneLocation type="plasmid" evidence="2">
    <name>PML21</name>
</geneLocation>
<evidence type="ECO:0000313" key="2">
    <source>
        <dbReference type="EMBL" id="AFV66863.1"/>
    </source>
</evidence>
<dbReference type="GO" id="GO:0003677">
    <property type="term" value="F:DNA binding"/>
    <property type="evidence" value="ECO:0007669"/>
    <property type="project" value="InterPro"/>
</dbReference>
<dbReference type="EMBL" id="JX023543">
    <property type="protein sequence ID" value="AFV66863.1"/>
    <property type="molecule type" value="Genomic_DNA"/>
</dbReference>
<dbReference type="SMART" id="SM00530">
    <property type="entry name" value="HTH_XRE"/>
    <property type="match status" value="1"/>
</dbReference>
<sequence length="93" mass="10736">MTTRTNPYDPKNSNLIKIGSNLKRLRNKKKLSIETFSEKVSLSSKSISNYERGLNLISIESIIRIHESGLFEEYNLLDLFQILIIDVFDSSEK</sequence>
<name>K4PNP1_ENTFL</name>
<dbReference type="SUPFAM" id="SSF47413">
    <property type="entry name" value="lambda repressor-like DNA-binding domains"/>
    <property type="match status" value="1"/>
</dbReference>
<dbReference type="GeneID" id="56744510"/>